<name>A0A7X2IKY6_9BURK</name>
<dbReference type="Gene3D" id="3.90.1200.10">
    <property type="match status" value="1"/>
</dbReference>
<organism evidence="2 3">
    <name type="scientific">Pseudoduganella rivuli</name>
    <dbReference type="NCBI Taxonomy" id="2666085"/>
    <lineage>
        <taxon>Bacteria</taxon>
        <taxon>Pseudomonadati</taxon>
        <taxon>Pseudomonadota</taxon>
        <taxon>Betaproteobacteria</taxon>
        <taxon>Burkholderiales</taxon>
        <taxon>Oxalobacteraceae</taxon>
        <taxon>Telluria group</taxon>
        <taxon>Pseudoduganella</taxon>
    </lineage>
</organism>
<dbReference type="AlphaFoldDB" id="A0A7X2IKY6"/>
<comment type="caution">
    <text evidence="2">The sequence shown here is derived from an EMBL/GenBank/DDBJ whole genome shotgun (WGS) entry which is preliminary data.</text>
</comment>
<protein>
    <submittedName>
        <fullName evidence="2">Phosphotransferase</fullName>
    </submittedName>
</protein>
<evidence type="ECO:0000313" key="2">
    <source>
        <dbReference type="EMBL" id="MRV71638.1"/>
    </source>
</evidence>
<dbReference type="RefSeq" id="WP_154372333.1">
    <property type="nucleotide sequence ID" value="NZ_WKJJ01000004.1"/>
</dbReference>
<dbReference type="Gene3D" id="3.30.200.20">
    <property type="entry name" value="Phosphorylase Kinase, domain 1"/>
    <property type="match status" value="1"/>
</dbReference>
<dbReference type="InterPro" id="IPR002575">
    <property type="entry name" value="Aminoglycoside_PTrfase"/>
</dbReference>
<dbReference type="PANTHER" id="PTHR47829">
    <property type="entry name" value="HYDROLASE, PUTATIVE (AFU_ORTHOLOGUE AFUA_1G12880)-RELATED"/>
    <property type="match status" value="1"/>
</dbReference>
<dbReference type="GO" id="GO:0016740">
    <property type="term" value="F:transferase activity"/>
    <property type="evidence" value="ECO:0007669"/>
    <property type="project" value="UniProtKB-KW"/>
</dbReference>
<feature type="domain" description="Aminoglycoside phosphotransferase" evidence="1">
    <location>
        <begin position="41"/>
        <end position="243"/>
    </location>
</feature>
<dbReference type="PANTHER" id="PTHR47829:SF1">
    <property type="entry name" value="HAD FAMILY PHOSPHATASE"/>
    <property type="match status" value="1"/>
</dbReference>
<dbReference type="InterPro" id="IPR052898">
    <property type="entry name" value="ACAD10-like"/>
</dbReference>
<gene>
    <name evidence="2" type="ORF">GJ700_07855</name>
</gene>
<dbReference type="Pfam" id="PF01636">
    <property type="entry name" value="APH"/>
    <property type="match status" value="1"/>
</dbReference>
<evidence type="ECO:0000259" key="1">
    <source>
        <dbReference type="Pfam" id="PF01636"/>
    </source>
</evidence>
<dbReference type="InterPro" id="IPR041726">
    <property type="entry name" value="ACAD10_11_N"/>
</dbReference>
<keyword evidence="3" id="KW-1185">Reference proteome</keyword>
<dbReference type="SUPFAM" id="SSF56112">
    <property type="entry name" value="Protein kinase-like (PK-like)"/>
    <property type="match status" value="1"/>
</dbReference>
<accession>A0A7X2IKY6</accession>
<evidence type="ECO:0000313" key="3">
    <source>
        <dbReference type="Proteomes" id="UP000446768"/>
    </source>
</evidence>
<reference evidence="2 3" key="1">
    <citation type="submission" date="2019-11" db="EMBL/GenBank/DDBJ databases">
        <title>Novel species isolated from a subtropical stream in China.</title>
        <authorList>
            <person name="Lu H."/>
        </authorList>
    </citation>
    <scope>NUCLEOTIDE SEQUENCE [LARGE SCALE GENOMIC DNA]</scope>
    <source>
        <strain evidence="2 3">FT92W</strain>
    </source>
</reference>
<dbReference type="Proteomes" id="UP000446768">
    <property type="component" value="Unassembled WGS sequence"/>
</dbReference>
<keyword evidence="2" id="KW-0808">Transferase</keyword>
<sequence length="317" mass="34269">MNTPTEMGGSPGFAPQRIEAHLRDMLPGLRGPMRIAPLGGDDACYRIGFDGRSLLLRMAPLPVLRREYRILAALAANGVPAPKTLLVCDDPLVAGAPFHVAALPGGRVFSSDGLPELAPAQRRGLYFALAETLARLHRVDWAAAGLADYARPGHFFAREVAYWRDQPGVRRRPDLARVADWLAAHVPDDDESAILHGDVRLGNFVFDPGGTQVLALCGWQRAALGHPLADAAHSCLPWQLTRAASGIRDLDLARHGIPTQAEYLTHYRRCGGHAEGVTNFHLVFALFRAVQEPPGGDARHGVALVRRALELIDGASP</sequence>
<dbReference type="InterPro" id="IPR011009">
    <property type="entry name" value="Kinase-like_dom_sf"/>
</dbReference>
<dbReference type="EMBL" id="WKJJ01000004">
    <property type="protein sequence ID" value="MRV71638.1"/>
    <property type="molecule type" value="Genomic_DNA"/>
</dbReference>
<proteinExistence type="predicted"/>
<dbReference type="CDD" id="cd05154">
    <property type="entry name" value="ACAD10_11_N-like"/>
    <property type="match status" value="1"/>
</dbReference>